<keyword evidence="15 29" id="KW-0862">Zinc</keyword>
<keyword evidence="16" id="KW-0067">ATP-binding</keyword>
<dbReference type="Gene3D" id="1.10.533.10">
    <property type="entry name" value="Death Domain, Fas"/>
    <property type="match status" value="2"/>
</dbReference>
<dbReference type="CDD" id="cd15807">
    <property type="entry name" value="MDA5_C"/>
    <property type="match status" value="1"/>
</dbReference>
<dbReference type="EMBL" id="MF358967">
    <property type="protein sequence ID" value="AWH63112.1"/>
    <property type="molecule type" value="mRNA"/>
</dbReference>
<dbReference type="EC" id="3.6.4.13" evidence="5"/>
<accession>A0A2S1PVX7</accession>
<evidence type="ECO:0000256" key="4">
    <source>
        <dbReference type="ARBA" id="ARBA00006866"/>
    </source>
</evidence>
<dbReference type="PANTHER" id="PTHR14074">
    <property type="entry name" value="HELICASE WITH DEATH DOMAIN-RELATED"/>
    <property type="match status" value="1"/>
</dbReference>
<dbReference type="GO" id="GO:0051607">
    <property type="term" value="P:defense response to virus"/>
    <property type="evidence" value="ECO:0007669"/>
    <property type="project" value="UniProtKB-KW"/>
</dbReference>
<dbReference type="SMR" id="A0A2S1PVX7"/>
<comment type="subunit">
    <text evidence="24">Monomer in the absence of ligands and homodimerizes in the presence of dsRNA ligands. Can assemble into helical or linear polymeric filaments on long dsRNA. Interacts with MAVS/IPS1. Interacts (via the CARD domains) with TKFC, the interaction is inhibited by viral infection. Interacts with PCBP2. Interacts with NLRC5. Interacts with PIAS2-beta. Interacts with DDX60. Interacts with ANKRD17. Interacts with IKBKE. Interacts with ATG5 and ATG12, either as ATG5 and ATG12 monomers or as ATG12-ATG5 conjugates. Interacts with ZCCHC3; leading to activate IFIH1/MDA5. Interacts with RNF123. Interacts with DDX3X. Interacts with NOD1; this interaction promotes transcription of antiviral genes and inhibition of viral replication. Interacts with ECSIT; this interaction bridges IFIH1 to the MAVS complex at the mitochondrion.</text>
</comment>
<evidence type="ECO:0000256" key="29">
    <source>
        <dbReference type="PROSITE-ProRule" id="PRU01125"/>
    </source>
</evidence>
<protein>
    <recommendedName>
        <fullName evidence="25">Interferon-induced helicase C domain-containing protein 1</fullName>
        <ecNumber evidence="5">3.6.4.13</ecNumber>
    </recommendedName>
    <alternativeName>
        <fullName evidence="26">Helicase with 2 CARD domains</fullName>
    </alternativeName>
    <alternativeName>
        <fullName evidence="28">Melanoma differentiation-associated protein 5</fullName>
    </alternativeName>
    <alternativeName>
        <fullName evidence="27">RIG-I-like receptor 2</fullName>
    </alternativeName>
</protein>
<dbReference type="Pfam" id="PF00271">
    <property type="entry name" value="Helicase_C"/>
    <property type="match status" value="1"/>
</dbReference>
<dbReference type="FunFam" id="3.40.50.300:FF:000736">
    <property type="entry name" value="Interferon-induced helicase C domain-containing protein 1"/>
    <property type="match status" value="1"/>
</dbReference>
<evidence type="ECO:0000256" key="30">
    <source>
        <dbReference type="SAM" id="MobiDB-lite"/>
    </source>
</evidence>
<dbReference type="Pfam" id="PF18119">
    <property type="entry name" value="RIG-I_C"/>
    <property type="match status" value="1"/>
</dbReference>
<evidence type="ECO:0000256" key="25">
    <source>
        <dbReference type="ARBA" id="ARBA00071709"/>
    </source>
</evidence>
<feature type="region of interest" description="Disordered" evidence="30">
    <location>
        <begin position="270"/>
        <end position="306"/>
    </location>
</feature>
<keyword evidence="7" id="KW-1017">Isopeptide bond</keyword>
<dbReference type="CDD" id="cd12090">
    <property type="entry name" value="MDA5_ID"/>
    <property type="match status" value="1"/>
</dbReference>
<evidence type="ECO:0000259" key="31">
    <source>
        <dbReference type="PROSITE" id="PS51192"/>
    </source>
</evidence>
<dbReference type="InterPro" id="IPR038557">
    <property type="entry name" value="RLR_C_sf"/>
</dbReference>
<evidence type="ECO:0000256" key="15">
    <source>
        <dbReference type="ARBA" id="ARBA00022833"/>
    </source>
</evidence>
<dbReference type="Gene3D" id="2.170.150.30">
    <property type="entry name" value="RIG-I-like receptor, C-terminal regulatory domain"/>
    <property type="match status" value="1"/>
</dbReference>
<dbReference type="InterPro" id="IPR041204">
    <property type="entry name" value="RIG-I-like_C"/>
</dbReference>
<evidence type="ECO:0000256" key="23">
    <source>
        <dbReference type="ARBA" id="ARBA00049390"/>
    </source>
</evidence>
<dbReference type="InterPro" id="IPR031964">
    <property type="entry name" value="CARD_dom"/>
</dbReference>
<dbReference type="InterPro" id="IPR027417">
    <property type="entry name" value="P-loop_NTPase"/>
</dbReference>
<dbReference type="AlphaFoldDB" id="A0A2S1PVX7"/>
<dbReference type="GO" id="GO:0003723">
    <property type="term" value="F:RNA binding"/>
    <property type="evidence" value="ECO:0007669"/>
    <property type="project" value="UniProtKB-KW"/>
</dbReference>
<evidence type="ECO:0000256" key="2">
    <source>
        <dbReference type="ARBA" id="ARBA00004173"/>
    </source>
</evidence>
<keyword evidence="17" id="KW-0832">Ubl conjugation</keyword>
<feature type="domain" description="Helicase ATP-binding" evidence="31">
    <location>
        <begin position="315"/>
        <end position="508"/>
    </location>
</feature>
<evidence type="ECO:0000256" key="16">
    <source>
        <dbReference type="ARBA" id="ARBA00022840"/>
    </source>
</evidence>
<dbReference type="GO" id="GO:0005739">
    <property type="term" value="C:mitochondrion"/>
    <property type="evidence" value="ECO:0007669"/>
    <property type="project" value="UniProtKB-SubCell"/>
</dbReference>
<evidence type="ECO:0000256" key="3">
    <source>
        <dbReference type="ARBA" id="ARBA00004496"/>
    </source>
</evidence>
<evidence type="ECO:0000256" key="8">
    <source>
        <dbReference type="ARBA" id="ARBA00022553"/>
    </source>
</evidence>
<dbReference type="GO" id="GO:0005524">
    <property type="term" value="F:ATP binding"/>
    <property type="evidence" value="ECO:0007669"/>
    <property type="project" value="UniProtKB-KW"/>
</dbReference>
<dbReference type="GO" id="GO:0007165">
    <property type="term" value="P:signal transduction"/>
    <property type="evidence" value="ECO:0007669"/>
    <property type="project" value="UniProtKB-ARBA"/>
</dbReference>
<dbReference type="PROSITE" id="PS51789">
    <property type="entry name" value="RLR_CTR"/>
    <property type="match status" value="1"/>
</dbReference>
<reference evidence="34" key="1">
    <citation type="submission" date="2017-06" db="EMBL/GenBank/DDBJ databases">
        <authorList>
            <person name="Kim H.J."/>
            <person name="Triplett B.A."/>
        </authorList>
    </citation>
    <scope>NUCLEOTIDE SEQUENCE</scope>
</reference>
<evidence type="ECO:0000256" key="22">
    <source>
        <dbReference type="ARBA" id="ARBA00023242"/>
    </source>
</evidence>
<keyword evidence="22" id="KW-0539">Nucleus</keyword>
<dbReference type="PANTHER" id="PTHR14074:SF14">
    <property type="entry name" value="INTERFERON-INDUCED HELICASE C DOMAIN-CONTAINING PROTEIN 1"/>
    <property type="match status" value="1"/>
</dbReference>
<evidence type="ECO:0000256" key="7">
    <source>
        <dbReference type="ARBA" id="ARBA00022499"/>
    </source>
</evidence>
<evidence type="ECO:0000259" key="33">
    <source>
        <dbReference type="PROSITE" id="PS51789"/>
    </source>
</evidence>
<evidence type="ECO:0000256" key="26">
    <source>
        <dbReference type="ARBA" id="ARBA00075666"/>
    </source>
</evidence>
<feature type="binding site" evidence="29">
    <location>
        <position position="904"/>
    </location>
    <ligand>
        <name>Zn(2+)</name>
        <dbReference type="ChEBI" id="CHEBI:29105"/>
    </ligand>
</feature>
<dbReference type="InterPro" id="IPR021673">
    <property type="entry name" value="RLR_CTR"/>
</dbReference>
<dbReference type="InterPro" id="IPR014001">
    <property type="entry name" value="Helicase_ATP-bd"/>
</dbReference>
<keyword evidence="13" id="KW-0378">Hydrolase</keyword>
<dbReference type="FunFam" id="3.40.50.300:FF:000893">
    <property type="entry name" value="Interferon-induced with helicase C domain 1"/>
    <property type="match status" value="1"/>
</dbReference>
<evidence type="ECO:0000256" key="19">
    <source>
        <dbReference type="ARBA" id="ARBA00022884"/>
    </source>
</evidence>
<dbReference type="Gene3D" id="3.40.50.300">
    <property type="entry name" value="P-loop containing nucleotide triphosphate hydrolases"/>
    <property type="match status" value="2"/>
</dbReference>
<evidence type="ECO:0000256" key="9">
    <source>
        <dbReference type="ARBA" id="ARBA00022588"/>
    </source>
</evidence>
<feature type="domain" description="RLR CTR" evidence="33">
    <location>
        <begin position="890"/>
        <end position="1018"/>
    </location>
</feature>
<proteinExistence type="evidence at transcript level"/>
<evidence type="ECO:0000256" key="5">
    <source>
        <dbReference type="ARBA" id="ARBA00012552"/>
    </source>
</evidence>
<comment type="catalytic activity">
    <reaction evidence="23">
        <text>ATP + H2O = ADP + phosphate + H(+)</text>
        <dbReference type="Rhea" id="RHEA:13065"/>
        <dbReference type="ChEBI" id="CHEBI:15377"/>
        <dbReference type="ChEBI" id="CHEBI:15378"/>
        <dbReference type="ChEBI" id="CHEBI:30616"/>
        <dbReference type="ChEBI" id="CHEBI:43474"/>
        <dbReference type="ChEBI" id="CHEBI:456216"/>
        <dbReference type="EC" id="3.6.4.13"/>
    </reaction>
    <physiologicalReaction direction="left-to-right" evidence="23">
        <dbReference type="Rhea" id="RHEA:13066"/>
    </physiologicalReaction>
</comment>
<evidence type="ECO:0000256" key="21">
    <source>
        <dbReference type="ARBA" id="ARBA00023128"/>
    </source>
</evidence>
<feature type="binding site" evidence="29">
    <location>
        <position position="959"/>
    </location>
    <ligand>
        <name>Zn(2+)</name>
        <dbReference type="ChEBI" id="CHEBI:29105"/>
    </ligand>
</feature>
<dbReference type="GO" id="GO:0003724">
    <property type="term" value="F:RNA helicase activity"/>
    <property type="evidence" value="ECO:0007669"/>
    <property type="project" value="UniProtKB-EC"/>
</dbReference>
<evidence type="ECO:0000256" key="1">
    <source>
        <dbReference type="ARBA" id="ARBA00004123"/>
    </source>
</evidence>
<evidence type="ECO:0000256" key="10">
    <source>
        <dbReference type="ARBA" id="ARBA00022723"/>
    </source>
</evidence>
<evidence type="ECO:0000256" key="11">
    <source>
        <dbReference type="ARBA" id="ARBA00022737"/>
    </source>
</evidence>
<evidence type="ECO:0000256" key="14">
    <source>
        <dbReference type="ARBA" id="ARBA00022806"/>
    </source>
</evidence>
<dbReference type="FunFam" id="2.170.150.30:FF:000002">
    <property type="entry name" value="Interferon-induced with helicase C domain 1"/>
    <property type="match status" value="1"/>
</dbReference>
<feature type="region of interest" description="Disordered" evidence="30">
    <location>
        <begin position="639"/>
        <end position="665"/>
    </location>
</feature>
<dbReference type="Pfam" id="PF11648">
    <property type="entry name" value="RIG-I_C-RD"/>
    <property type="match status" value="1"/>
</dbReference>
<feature type="compositionally biased region" description="Acidic residues" evidence="30">
    <location>
        <begin position="640"/>
        <end position="658"/>
    </location>
</feature>
<evidence type="ECO:0000256" key="17">
    <source>
        <dbReference type="ARBA" id="ARBA00022843"/>
    </source>
</evidence>
<dbReference type="SMART" id="SM00490">
    <property type="entry name" value="HELICc"/>
    <property type="match status" value="1"/>
</dbReference>
<keyword evidence="21" id="KW-0496">Mitochondrion</keyword>
<dbReference type="Gene3D" id="1.20.1320.30">
    <property type="match status" value="1"/>
</dbReference>
<comment type="subcellular location">
    <subcellularLocation>
        <location evidence="3">Cytoplasm</location>
    </subcellularLocation>
    <subcellularLocation>
        <location evidence="2">Mitochondrion</location>
    </subcellularLocation>
    <subcellularLocation>
        <location evidence="1">Nucleus</location>
    </subcellularLocation>
</comment>
<dbReference type="SUPFAM" id="SSF47986">
    <property type="entry name" value="DEATH domain"/>
    <property type="match status" value="1"/>
</dbReference>
<dbReference type="SUPFAM" id="SSF52540">
    <property type="entry name" value="P-loop containing nucleoside triphosphate hydrolases"/>
    <property type="match status" value="1"/>
</dbReference>
<dbReference type="GO" id="GO:0045087">
    <property type="term" value="P:innate immune response"/>
    <property type="evidence" value="ECO:0007669"/>
    <property type="project" value="UniProtKB-KW"/>
</dbReference>
<feature type="binding site" evidence="29">
    <location>
        <position position="907"/>
    </location>
    <ligand>
        <name>Zn(2+)</name>
        <dbReference type="ChEBI" id="CHEBI:29105"/>
    </ligand>
</feature>
<dbReference type="InterPro" id="IPR006935">
    <property type="entry name" value="Helicase/UvrB_N"/>
</dbReference>
<dbReference type="GO" id="GO:0005634">
    <property type="term" value="C:nucleus"/>
    <property type="evidence" value="ECO:0007669"/>
    <property type="project" value="UniProtKB-SubCell"/>
</dbReference>
<dbReference type="GO" id="GO:0008270">
    <property type="term" value="F:zinc ion binding"/>
    <property type="evidence" value="ECO:0007669"/>
    <property type="project" value="UniProtKB-UniRule"/>
</dbReference>
<feature type="compositionally biased region" description="Low complexity" evidence="30">
    <location>
        <begin position="276"/>
        <end position="288"/>
    </location>
</feature>
<evidence type="ECO:0000259" key="32">
    <source>
        <dbReference type="PROSITE" id="PS51194"/>
    </source>
</evidence>
<evidence type="ECO:0000256" key="12">
    <source>
        <dbReference type="ARBA" id="ARBA00022741"/>
    </source>
</evidence>
<evidence type="ECO:0000313" key="34">
    <source>
        <dbReference type="EMBL" id="AWH63112.1"/>
    </source>
</evidence>
<keyword evidence="10 29" id="KW-0479">Metal-binding</keyword>
<dbReference type="GO" id="GO:0003677">
    <property type="term" value="F:DNA binding"/>
    <property type="evidence" value="ECO:0007669"/>
    <property type="project" value="InterPro"/>
</dbReference>
<keyword evidence="18" id="KW-0391">Immunity</keyword>
<dbReference type="CDD" id="cd18802">
    <property type="entry name" value="SF2_C_dicer"/>
    <property type="match status" value="1"/>
</dbReference>
<feature type="domain" description="Helicase C-terminal" evidence="32">
    <location>
        <begin position="704"/>
        <end position="874"/>
    </location>
</feature>
<keyword evidence="9" id="KW-0399">Innate immunity</keyword>
<comment type="similarity">
    <text evidence="4">Belongs to the helicase family. RLR subfamily.</text>
</comment>
<dbReference type="GO" id="GO:0016787">
    <property type="term" value="F:hydrolase activity"/>
    <property type="evidence" value="ECO:0007669"/>
    <property type="project" value="UniProtKB-KW"/>
</dbReference>
<keyword evidence="19" id="KW-0694">RNA-binding</keyword>
<evidence type="ECO:0000256" key="18">
    <source>
        <dbReference type="ARBA" id="ARBA00022859"/>
    </source>
</evidence>
<evidence type="ECO:0000256" key="28">
    <source>
        <dbReference type="ARBA" id="ARBA00081551"/>
    </source>
</evidence>
<evidence type="ECO:0000256" key="20">
    <source>
        <dbReference type="ARBA" id="ARBA00023118"/>
    </source>
</evidence>
<dbReference type="Pfam" id="PF04851">
    <property type="entry name" value="ResIII"/>
    <property type="match status" value="1"/>
</dbReference>
<dbReference type="PROSITE" id="PS51194">
    <property type="entry name" value="HELICASE_CTER"/>
    <property type="match status" value="1"/>
</dbReference>
<keyword evidence="11" id="KW-0677">Repeat</keyword>
<keyword evidence="8" id="KW-0597">Phosphoprotein</keyword>
<feature type="binding site" evidence="29">
    <location>
        <position position="962"/>
    </location>
    <ligand>
        <name>Zn(2+)</name>
        <dbReference type="ChEBI" id="CHEBI:29105"/>
    </ligand>
</feature>
<dbReference type="SMART" id="SM00487">
    <property type="entry name" value="DEXDc"/>
    <property type="match status" value="1"/>
</dbReference>
<gene>
    <name evidence="34" type="primary">MDA5</name>
</gene>
<dbReference type="InterPro" id="IPR051363">
    <property type="entry name" value="RLR_Helicase"/>
</dbReference>
<keyword evidence="6" id="KW-0963">Cytoplasm</keyword>
<organism evidence="34">
    <name type="scientific">Sus scrofa</name>
    <name type="common">Pig</name>
    <dbReference type="NCBI Taxonomy" id="9823"/>
    <lineage>
        <taxon>Eukaryota</taxon>
        <taxon>Metazoa</taxon>
        <taxon>Chordata</taxon>
        <taxon>Craniata</taxon>
        <taxon>Vertebrata</taxon>
        <taxon>Euteleostomi</taxon>
        <taxon>Mammalia</taxon>
        <taxon>Eutheria</taxon>
        <taxon>Laurasiatheria</taxon>
        <taxon>Artiodactyla</taxon>
        <taxon>Suina</taxon>
        <taxon>Suidae</taxon>
        <taxon>Sus</taxon>
    </lineage>
</organism>
<keyword evidence="12" id="KW-0547">Nucleotide-binding</keyword>
<evidence type="ECO:0000256" key="6">
    <source>
        <dbReference type="ARBA" id="ARBA00022490"/>
    </source>
</evidence>
<keyword evidence="14" id="KW-0347">Helicase</keyword>
<dbReference type="InterPro" id="IPR001650">
    <property type="entry name" value="Helicase_C-like"/>
</dbReference>
<dbReference type="Pfam" id="PF16739">
    <property type="entry name" value="CARD_2"/>
    <property type="match status" value="2"/>
</dbReference>
<dbReference type="FunFam" id="1.10.533.10:FF:000084">
    <property type="entry name" value="Interferon-induced with helicase C domain 1"/>
    <property type="match status" value="1"/>
</dbReference>
<keyword evidence="20" id="KW-0051">Antiviral defense</keyword>
<evidence type="ECO:0000256" key="27">
    <source>
        <dbReference type="ARBA" id="ARBA00078831"/>
    </source>
</evidence>
<sequence length="1027" mass="116315">MSSDGYSADQNFCYLISCFRARVKRYIQVEPVLDYLTFLPAEVKEQIQRAVATTGNINAAELLLNTLEKGVWPPGWTRMFVQALRETGNSLAARYVNPDLTDLPSPSFESSHDECLQLLNLLQPTVVDKLLVTDVLDKCVEEQLLTGEDRNRVSAAENDGNESGVRELLKRIVQKENWFSTFLTVLRQTGNDALARELTGTDCCESNAESDDLLGENGPEVQEPLLLATDQPSLDVSDIEKSSLESSFADSSVVSESDTSLAEGSVSCLDESLGHNSNMGSDSGTMGSDSDEETVAQRASPEPELHLRPYQLEVAQPALEGKNIIICLPTGSGKTRVAVYIAKDHLDKKKEASEPGKVIVLVNKVPLVEQLFRKEFEPFLKKWYRVTRLSGDTQLKITFPEVVKSCDVIISTAQILENSLLNSEEGEDPGVQLSDFSLIIIDECHHTNKEAVYNNIMRRYLKQKLKNNKLKKEEKPVIPLPQILGLTASPGVGGAKKQAKAEEHILKICANLDAFTIKTVKKNINQLKDQIKEPCKKFVIADDTREDLFKDRLLEIMTNIQTFCQISPMSDFGTQPYEQWLIQMEKKAARDGNRKDRVCAEHLKKYNEALQINDTIRRIDAYNHLKTFYNDEKEKKFEVLEDDSDDNGDDSDNDEDENDEKKPSKLDESDIFLMTLFLRNKKILKKLAENPEYENEKLTKLRNTIMEHFTRTEESARGIIFTKTRQSAYALSQWITDNKKFAEVGVKAHHLIGAGHSSEFKPMTQNEQREVISKFRTGKINLLIATTVAEEGLDIKECNIVIRYGLVTNEIAMVQARGRARADESTYVLVAQSGSGVIERETVNDFREKMMYKAIDRVQNMKPEEYAHKILELQMQSIMEKKMKIKRSIAKQCKDNPSLISFLCKNCSVLACSGEDIHIIEKMHHVNMTPEFKNLYIVRGNKALQTKFADYQTNGEIICKKCGQAWGTMMVHKGLDLPCLKIKNYVVAFKNNLFKKQYKKWVELPITFPDLNYSEYCLSSDEDPITS</sequence>
<dbReference type="InterPro" id="IPR011029">
    <property type="entry name" value="DEATH-like_dom_sf"/>
</dbReference>
<evidence type="ECO:0000256" key="24">
    <source>
        <dbReference type="ARBA" id="ARBA00065849"/>
    </source>
</evidence>
<dbReference type="CDD" id="cd08819">
    <property type="entry name" value="CARD_MDA5_r2"/>
    <property type="match status" value="1"/>
</dbReference>
<evidence type="ECO:0000256" key="13">
    <source>
        <dbReference type="ARBA" id="ARBA00022801"/>
    </source>
</evidence>
<name>A0A2S1PVX7_PIG</name>
<dbReference type="PROSITE" id="PS51192">
    <property type="entry name" value="HELICASE_ATP_BIND_1"/>
    <property type="match status" value="1"/>
</dbReference>
<dbReference type="CDD" id="cd08818">
    <property type="entry name" value="CARD_MDA5_r1"/>
    <property type="match status" value="1"/>
</dbReference>